<dbReference type="SUPFAM" id="SSF101908">
    <property type="entry name" value="Putative isomerase YbhE"/>
    <property type="match status" value="1"/>
</dbReference>
<evidence type="ECO:0000313" key="1">
    <source>
        <dbReference type="EMBL" id="KYC53704.1"/>
    </source>
</evidence>
<dbReference type="PROSITE" id="PS51257">
    <property type="entry name" value="PROKAR_LIPOPROTEIN"/>
    <property type="match status" value="1"/>
</dbReference>
<dbReference type="InterPro" id="IPR011044">
    <property type="entry name" value="Quino_amine_DH_bsu"/>
</dbReference>
<dbReference type="PANTHER" id="PTHR47197:SF3">
    <property type="entry name" value="DIHYDRO-HEME D1 DEHYDROGENASE"/>
    <property type="match status" value="1"/>
</dbReference>
<dbReference type="Gene3D" id="2.130.10.10">
    <property type="entry name" value="YVTN repeat-like/Quinoprotein amine dehydrogenase"/>
    <property type="match status" value="2"/>
</dbReference>
<dbReference type="Proteomes" id="UP000075578">
    <property type="component" value="Unassembled WGS sequence"/>
</dbReference>
<organism evidence="1 2">
    <name type="scientific">Candidatus Methanofastidiosum methylothiophilum</name>
    <dbReference type="NCBI Taxonomy" id="1705564"/>
    <lineage>
        <taxon>Archaea</taxon>
        <taxon>Methanobacteriati</taxon>
        <taxon>Methanobacteriota</taxon>
        <taxon>Stenosarchaea group</taxon>
        <taxon>Candidatus Methanofastidiosia</taxon>
        <taxon>Candidatus Methanofastidiosales</taxon>
        <taxon>Candidatus Methanofastidiosaceae</taxon>
        <taxon>Candidatus Methanofastidiosum</taxon>
    </lineage>
</organism>
<reference evidence="1 2" key="1">
    <citation type="journal article" date="2016" name="ISME J.">
        <title>Chasing the elusive Euryarchaeota class WSA2: genomes reveal a uniquely fastidious methyl-reducing methanogen.</title>
        <authorList>
            <person name="Nobu M.K."/>
            <person name="Narihiro T."/>
            <person name="Kuroda K."/>
            <person name="Mei R."/>
            <person name="Liu W.T."/>
        </authorList>
    </citation>
    <scope>NUCLEOTIDE SEQUENCE [LARGE SCALE GENOMIC DNA]</scope>
    <source>
        <strain evidence="1">U1lsi0528_Bin089</strain>
    </source>
</reference>
<sequence length="692" mass="77079">MNKYLTCSIFLFVLILSLGCNENIQSNPTVTSINIDNSCKEPLCLSDSISLLELENRALNENVLKIFSAAADPVRNKVYVSGILTPGIAVLDGKTELWSDTIDSGMGEDYSLKYLYIDSLKNYLYIIDGSNKFLRRIDLNNGEIIGPVPISSKSGIAAVDTKRGRIYLSSRLSPHFSIYDGKTLNLLYKTDQMGEGTGDLFYDDKNDVLYVLDFLNPIIYVFDPSTFKIKYKLDFEASCCGGNSKELQFDQETGTFYILVARHVDIISSTGKIIKTIDISEDRDIEKITFEPKSRKLLILSLDRAGDGVVSGVGGHLEVYEAGTGKKTTELSFGKKPHRFTINSSNNRIYVPNGDASVLWSISMDTYGTAKPIRLGDSVEGVLLSKNGDKIFMNSRLGGSYLIEYDIKGGTYETFTSGTWPIPIRLDSKGETLFVLNAWDSTLSVYSLYPKRSLISNISLGVPDGTTDRLPDMTVGSGNNIVYIGYPEFGKIIAVDWRNNSIIKTIIINGFQRGEQSGGPGDLQLAFDSKNQKLIVLWTQDAKLLIFDANRNYNLTREVDISSINLKKVKEGANVDLLFIDSNKNRLFVGPYEFNLGTFQMTGRSLQEGQRIFAYDPIENAYWASGVKQDGKIQNDIVSVIDSETLKAKHVEILGQSHTTKPSFALDQNNRKLYVGHMTKAVLEIYNIYEIK</sequence>
<comment type="caution">
    <text evidence="1">The sequence shown here is derived from an EMBL/GenBank/DDBJ whole genome shotgun (WGS) entry which is preliminary data.</text>
</comment>
<name>A0A150J9T6_9EURY</name>
<evidence type="ECO:0000313" key="2">
    <source>
        <dbReference type="Proteomes" id="UP000075578"/>
    </source>
</evidence>
<dbReference type="PANTHER" id="PTHR47197">
    <property type="entry name" value="PROTEIN NIRF"/>
    <property type="match status" value="1"/>
</dbReference>
<dbReference type="InterPro" id="IPR015943">
    <property type="entry name" value="WD40/YVTN_repeat-like_dom_sf"/>
</dbReference>
<gene>
    <name evidence="1" type="ORF">AMQ74_00323</name>
</gene>
<protein>
    <submittedName>
        <fullName evidence="1">Uncharacterized protein</fullName>
    </submittedName>
</protein>
<dbReference type="EMBL" id="LNGD01000010">
    <property type="protein sequence ID" value="KYC53704.1"/>
    <property type="molecule type" value="Genomic_DNA"/>
</dbReference>
<dbReference type="SUPFAM" id="SSF50969">
    <property type="entry name" value="YVTN repeat-like/Quinoprotein amine dehydrogenase"/>
    <property type="match status" value="2"/>
</dbReference>
<dbReference type="AlphaFoldDB" id="A0A150J9T6"/>
<dbReference type="InterPro" id="IPR051200">
    <property type="entry name" value="Host-pathogen_enzymatic-act"/>
</dbReference>
<proteinExistence type="predicted"/>
<accession>A0A150J9T6</accession>